<dbReference type="RefSeq" id="WP_154750845.1">
    <property type="nucleotide sequence ID" value="NZ_WLZX01000001.1"/>
</dbReference>
<evidence type="ECO:0000313" key="4">
    <source>
        <dbReference type="Proteomes" id="UP000480164"/>
    </source>
</evidence>
<dbReference type="InterPro" id="IPR014056">
    <property type="entry name" value="TypeIITA-like_toxin_pred"/>
</dbReference>
<reference evidence="2 3" key="2">
    <citation type="submission" date="2019-12" db="EMBL/GenBank/DDBJ databases">
        <title>Erwinia sp. nov., isolated from droppings of birds in the Qinghai-Tiebt plateau of China.</title>
        <authorList>
            <person name="Ge Y."/>
        </authorList>
    </citation>
    <scope>NUCLEOTIDE SEQUENCE [LARGE SCALE GENOMIC DNA]</scope>
    <source>
        <strain evidence="2 3">J780</strain>
    </source>
</reference>
<dbReference type="EMBL" id="WLZX01000001">
    <property type="protein sequence ID" value="MTD25500.1"/>
    <property type="molecule type" value="Genomic_DNA"/>
</dbReference>
<gene>
    <name evidence="1" type="ORF">GK011_00855</name>
    <name evidence="2" type="ORF">GN242_12175</name>
</gene>
<accession>A0A6L6GI65</accession>
<keyword evidence="4" id="KW-1185">Reference proteome</keyword>
<dbReference type="PIRSF" id="PIRSF028744">
    <property type="entry name" value="Addict_mod_HI1419"/>
    <property type="match status" value="1"/>
</dbReference>
<dbReference type="Proteomes" id="UP000480164">
    <property type="component" value="Unassembled WGS sequence"/>
</dbReference>
<evidence type="ECO:0000313" key="2">
    <source>
        <dbReference type="EMBL" id="QGU89701.1"/>
    </source>
</evidence>
<dbReference type="Pfam" id="PF05973">
    <property type="entry name" value="Gp49"/>
    <property type="match status" value="1"/>
</dbReference>
<protein>
    <submittedName>
        <fullName evidence="2">Addiction module killer protein</fullName>
    </submittedName>
</protein>
<dbReference type="EMBL" id="CP046509">
    <property type="protein sequence ID" value="QGU89701.1"/>
    <property type="molecule type" value="Genomic_DNA"/>
</dbReference>
<proteinExistence type="predicted"/>
<evidence type="ECO:0000313" key="3">
    <source>
        <dbReference type="Proteomes" id="UP000424752"/>
    </source>
</evidence>
<dbReference type="Proteomes" id="UP000424752">
    <property type="component" value="Chromosome"/>
</dbReference>
<reference evidence="1 4" key="1">
    <citation type="submission" date="2019-11" db="EMBL/GenBank/DDBJ databases">
        <title>Erwinia sp. nov., isolated from feces of birds in Tibet plateau of China.</title>
        <authorList>
            <person name="Ge Y."/>
        </authorList>
    </citation>
    <scope>NUCLEOTIDE SEQUENCE [LARGE SCALE GENOMIC DNA]</scope>
    <source>
        <strain evidence="1 4">J316</strain>
    </source>
</reference>
<evidence type="ECO:0000313" key="1">
    <source>
        <dbReference type="EMBL" id="MTD25500.1"/>
    </source>
</evidence>
<accession>A0A6I6ES99</accession>
<dbReference type="KEGG" id="erwi:GN242_12175"/>
<dbReference type="NCBIfam" id="TIGR02683">
    <property type="entry name" value="upstrm_HI1419"/>
    <property type="match status" value="1"/>
</dbReference>
<name>A0A6I6ES99_9GAMM</name>
<dbReference type="PANTHER" id="PTHR41791:SF1">
    <property type="entry name" value="SSL7039 PROTEIN"/>
    <property type="match status" value="1"/>
</dbReference>
<dbReference type="AlphaFoldDB" id="A0A6I6ES99"/>
<sequence>MKYQLLHYRDHRGNIPLKRWFQTLKNMRMIARMNTRLNRAAEGHFGDHRYLRDGIWEMRIHEGPGYRIYYAVQQRTIVLLLTGGDKSTQEADISRAIDYWDDFQSR</sequence>
<dbReference type="InterPro" id="IPR009241">
    <property type="entry name" value="HigB-like"/>
</dbReference>
<organism evidence="2 3">
    <name type="scientific">Erwinia sorbitola</name>
    <dbReference type="NCBI Taxonomy" id="2681984"/>
    <lineage>
        <taxon>Bacteria</taxon>
        <taxon>Pseudomonadati</taxon>
        <taxon>Pseudomonadota</taxon>
        <taxon>Gammaproteobacteria</taxon>
        <taxon>Enterobacterales</taxon>
        <taxon>Erwiniaceae</taxon>
        <taxon>Erwinia</taxon>
    </lineage>
</organism>
<dbReference type="PANTHER" id="PTHR41791">
    <property type="entry name" value="SSL7039 PROTEIN"/>
    <property type="match status" value="1"/>
</dbReference>